<dbReference type="InterPro" id="IPR049945">
    <property type="entry name" value="AAA_22"/>
</dbReference>
<gene>
    <name evidence="2" type="ORF">SAMN05444583_12017</name>
</gene>
<dbReference type="PRINTS" id="PR00364">
    <property type="entry name" value="DISEASERSIST"/>
</dbReference>
<dbReference type="PROSITE" id="PS50043">
    <property type="entry name" value="HTH_LUXR_2"/>
    <property type="match status" value="1"/>
</dbReference>
<dbReference type="Pfam" id="PF25872">
    <property type="entry name" value="HTH_77"/>
    <property type="match status" value="1"/>
</dbReference>
<dbReference type="RefSeq" id="WP_072753261.1">
    <property type="nucleotide sequence ID" value="NZ_FOAW01000020.1"/>
</dbReference>
<reference evidence="3" key="1">
    <citation type="submission" date="2016-10" db="EMBL/GenBank/DDBJ databases">
        <authorList>
            <person name="Varghese N."/>
            <person name="Submissions S."/>
        </authorList>
    </citation>
    <scope>NUCLEOTIDE SEQUENCE [LARGE SCALE GENOMIC DNA]</scope>
    <source>
        <strain evidence="3">DSM 44675</strain>
    </source>
</reference>
<dbReference type="GO" id="GO:0006355">
    <property type="term" value="P:regulation of DNA-templated transcription"/>
    <property type="evidence" value="ECO:0007669"/>
    <property type="project" value="InterPro"/>
</dbReference>
<evidence type="ECO:0000313" key="2">
    <source>
        <dbReference type="EMBL" id="SEM02464.1"/>
    </source>
</evidence>
<evidence type="ECO:0000313" key="3">
    <source>
        <dbReference type="Proteomes" id="UP000198677"/>
    </source>
</evidence>
<dbReference type="GO" id="GO:0016887">
    <property type="term" value="F:ATP hydrolysis activity"/>
    <property type="evidence" value="ECO:0007669"/>
    <property type="project" value="InterPro"/>
</dbReference>
<dbReference type="Gene3D" id="1.25.40.10">
    <property type="entry name" value="Tetratricopeptide repeat domain"/>
    <property type="match status" value="1"/>
</dbReference>
<accession>A0A1H7V001</accession>
<dbReference type="Gene3D" id="3.40.50.300">
    <property type="entry name" value="P-loop containing nucleotide triphosphate hydrolases"/>
    <property type="match status" value="1"/>
</dbReference>
<sequence length="773" mass="83959">MAPATPERVGNLPHALTSFVGRRREVAEVRRLLGNARLVTVAGIGGVGKTRLALRVGEGAQRSYPHGVWLVELGELREPHLLAETVAATLGLRERLAHPPMVLLTDFLADRRALLVLDNCEHLVDTVAEFATSLLRACPEVRILATSREPLGVIGEATFRLPPLTVPDSDSQASTSAQPRSEAITLFTERARAYLPEFRLTEDNQLAVTQICRQLEGLPLPIELAAARLRALSPEQVLERLTNRFRLLTVGRRGVPARHQTLRWCVDWSYELCTPQEQQLWRRLAVFAGNVELDAVAGVCAADMEQEQVFEVVTSLVDKSILTMEEGQVVRYRMLETLREYGLEKLAEADESATFLRRHRDFHERLAVRAGAEWIGSGQLEWIARLDRARADLRAALEFSTTEPGEAGAALRMVAAIYPYWVSRALFSEGRYWVDRALAADDGPPSAARVAAMCAGGVLAAMRGDLPAAKELTDAARDLAEATGDDTASALAASATGYLATFSGDFPRAVGCFETCLGMLGTGGELLPRVGALVGLAMVCGLGGDTLRAVACHEEVVALTESHGESMYRSYSLSMLALAVWEQGDAGRATRLIEESMRLTRLVDDPLGSAMCLEILGWLAAEANDAERAAVLMGASVSVGEAAGSPTIVVRDLFGHHDRLVRQSTRMLGKQAFEAAFGRGRELDVEEAIAYALRVTSRAEPKASGPDSRLTRREREVATLVAQGLSNKAIAQQLVISQRTAEGHVEKVRAKLGFTTRAQIAAWVVARNAEQAV</sequence>
<dbReference type="SUPFAM" id="SSF48452">
    <property type="entry name" value="TPR-like"/>
    <property type="match status" value="2"/>
</dbReference>
<name>A0A1H7V001_9NOCA</name>
<dbReference type="Gene3D" id="1.10.10.10">
    <property type="entry name" value="Winged helix-like DNA-binding domain superfamily/Winged helix DNA-binding domain"/>
    <property type="match status" value="1"/>
</dbReference>
<dbReference type="SMART" id="SM00421">
    <property type="entry name" value="HTH_LUXR"/>
    <property type="match status" value="1"/>
</dbReference>
<dbReference type="InterPro" id="IPR000792">
    <property type="entry name" value="Tscrpt_reg_LuxR_C"/>
</dbReference>
<protein>
    <submittedName>
        <fullName evidence="2">Predicted ATPase</fullName>
    </submittedName>
</protein>
<dbReference type="InterPro" id="IPR011990">
    <property type="entry name" value="TPR-like_helical_dom_sf"/>
</dbReference>
<dbReference type="Proteomes" id="UP000198677">
    <property type="component" value="Unassembled WGS sequence"/>
</dbReference>
<dbReference type="Pfam" id="PF13401">
    <property type="entry name" value="AAA_22"/>
    <property type="match status" value="1"/>
</dbReference>
<feature type="domain" description="HTH luxR-type" evidence="1">
    <location>
        <begin position="703"/>
        <end position="768"/>
    </location>
</feature>
<dbReference type="PANTHER" id="PTHR47691:SF3">
    <property type="entry name" value="HTH-TYPE TRANSCRIPTIONAL REGULATOR RV0890C-RELATED"/>
    <property type="match status" value="1"/>
</dbReference>
<evidence type="ECO:0000259" key="1">
    <source>
        <dbReference type="PROSITE" id="PS50043"/>
    </source>
</evidence>
<dbReference type="OrthoDB" id="9812579at2"/>
<dbReference type="InterPro" id="IPR058852">
    <property type="entry name" value="HTH_77"/>
</dbReference>
<dbReference type="PANTHER" id="PTHR47691">
    <property type="entry name" value="REGULATOR-RELATED"/>
    <property type="match status" value="1"/>
</dbReference>
<dbReference type="InterPro" id="IPR036388">
    <property type="entry name" value="WH-like_DNA-bd_sf"/>
</dbReference>
<dbReference type="CDD" id="cd06170">
    <property type="entry name" value="LuxR_C_like"/>
    <property type="match status" value="1"/>
</dbReference>
<dbReference type="EMBL" id="FOAW01000020">
    <property type="protein sequence ID" value="SEM02464.1"/>
    <property type="molecule type" value="Genomic_DNA"/>
</dbReference>
<dbReference type="GO" id="GO:0003677">
    <property type="term" value="F:DNA binding"/>
    <property type="evidence" value="ECO:0007669"/>
    <property type="project" value="InterPro"/>
</dbReference>
<dbReference type="Pfam" id="PF00196">
    <property type="entry name" value="GerE"/>
    <property type="match status" value="1"/>
</dbReference>
<organism evidence="2 3">
    <name type="scientific">Rhodococcus maanshanensis</name>
    <dbReference type="NCBI Taxonomy" id="183556"/>
    <lineage>
        <taxon>Bacteria</taxon>
        <taxon>Bacillati</taxon>
        <taxon>Actinomycetota</taxon>
        <taxon>Actinomycetes</taxon>
        <taxon>Mycobacteriales</taxon>
        <taxon>Nocardiaceae</taxon>
        <taxon>Rhodococcus</taxon>
    </lineage>
</organism>
<keyword evidence="3" id="KW-1185">Reference proteome</keyword>
<dbReference type="AlphaFoldDB" id="A0A1H7V001"/>
<dbReference type="InterPro" id="IPR016032">
    <property type="entry name" value="Sig_transdc_resp-reg_C-effctor"/>
</dbReference>
<dbReference type="SUPFAM" id="SSF46894">
    <property type="entry name" value="C-terminal effector domain of the bipartite response regulators"/>
    <property type="match status" value="1"/>
</dbReference>
<dbReference type="SUPFAM" id="SSF52540">
    <property type="entry name" value="P-loop containing nucleoside triphosphate hydrolases"/>
    <property type="match status" value="1"/>
</dbReference>
<proteinExistence type="predicted"/>
<dbReference type="PRINTS" id="PR00038">
    <property type="entry name" value="HTHLUXR"/>
</dbReference>
<dbReference type="InterPro" id="IPR027417">
    <property type="entry name" value="P-loop_NTPase"/>
</dbReference>